<accession>A0A836KJ33</accession>
<feature type="region of interest" description="Disordered" evidence="1">
    <location>
        <begin position="19"/>
        <end position="50"/>
    </location>
</feature>
<reference evidence="6" key="1">
    <citation type="journal article" date="2021" name="Microbiol. Resour. Announc.">
        <title>LGAAP: Leishmaniinae Genome Assembly and Annotation Pipeline.</title>
        <authorList>
            <person name="Almutairi H."/>
            <person name="Urbaniak M.D."/>
            <person name="Bates M.D."/>
            <person name="Jariyapan N."/>
            <person name="Kwakye-Nuako G."/>
            <person name="Thomaz-Soccol V."/>
            <person name="Al-Salem W.S."/>
            <person name="Dillon R.J."/>
            <person name="Bates P.A."/>
            <person name="Gatherer D."/>
        </authorList>
    </citation>
    <scope>NUCLEOTIDE SEQUENCE [LARGE SCALE GENOMIC DNA]</scope>
</reference>
<feature type="compositionally biased region" description="Basic residues" evidence="1">
    <location>
        <begin position="31"/>
        <end position="50"/>
    </location>
</feature>
<dbReference type="EMBL" id="JAFEUZ010000023">
    <property type="protein sequence ID" value="KAG5478608.1"/>
    <property type="molecule type" value="Genomic_DNA"/>
</dbReference>
<reference evidence="6" key="2">
    <citation type="journal article" date="2021" name="Sci. Data">
        <title>Chromosome-scale genome sequencing, assembly and annotation of six genomes from subfamily Leishmaniinae.</title>
        <authorList>
            <person name="Almutairi H."/>
            <person name="Urbaniak M.D."/>
            <person name="Bates M.D."/>
            <person name="Jariyapan N."/>
            <person name="Kwakye-Nuako G."/>
            <person name="Thomaz Soccol V."/>
            <person name="Al-Salem W.S."/>
            <person name="Dillon R.J."/>
            <person name="Bates P.A."/>
            <person name="Gatherer D."/>
        </authorList>
    </citation>
    <scope>NUCLEOTIDE SEQUENCE [LARGE SCALE GENOMIC DNA]</scope>
</reference>
<name>A0A836KJ33_9TRYP</name>
<comment type="caution">
    <text evidence="3">The sequence shown here is derived from an EMBL/GenBank/DDBJ whole genome shotgun (WGS) entry which is preliminary data.</text>
</comment>
<organism evidence="3 6">
    <name type="scientific">Leishmania martiniquensis</name>
    <dbReference type="NCBI Taxonomy" id="1580590"/>
    <lineage>
        <taxon>Eukaryota</taxon>
        <taxon>Discoba</taxon>
        <taxon>Euglenozoa</taxon>
        <taxon>Kinetoplastea</taxon>
        <taxon>Metakinetoplastina</taxon>
        <taxon>Trypanosomatida</taxon>
        <taxon>Trypanosomatidae</taxon>
        <taxon>Leishmaniinae</taxon>
        <taxon>Leishmania</taxon>
    </lineage>
</organism>
<dbReference type="Proteomes" id="UP000673552">
    <property type="component" value="Chromosome 32"/>
</dbReference>
<dbReference type="RefSeq" id="XP_067175983.1">
    <property type="nucleotide sequence ID" value="XM_067319434.1"/>
</dbReference>
<dbReference type="EMBL" id="JAFEUZ010000030">
    <property type="protein sequence ID" value="KAG5472505.1"/>
    <property type="molecule type" value="Genomic_DNA"/>
</dbReference>
<protein>
    <submittedName>
        <fullName evidence="3">Uncharacterized protein</fullName>
    </submittedName>
</protein>
<reference evidence="3 6" key="3">
    <citation type="submission" date="2021-03" db="EMBL/GenBank/DDBJ databases">
        <title>Leishmania (Mundinia) martiniquensis Genome sequencing and assembly.</title>
        <authorList>
            <person name="Almutairi H."/>
            <person name="Gatherer D."/>
        </authorList>
    </citation>
    <scope>NUCLEOTIDE SEQUENCE</scope>
    <source>
        <strain evidence="3">LSCM1</strain>
    </source>
</reference>
<evidence type="ECO:0000313" key="5">
    <source>
        <dbReference type="EMBL" id="KAG5478608.1"/>
    </source>
</evidence>
<evidence type="ECO:0000313" key="6">
    <source>
        <dbReference type="Proteomes" id="UP000673552"/>
    </source>
</evidence>
<keyword evidence="6" id="KW-1185">Reference proteome</keyword>
<proteinExistence type="predicted"/>
<dbReference type="EMBL" id="JAFEUZ010000030">
    <property type="protein sequence ID" value="KAG5472572.1"/>
    <property type="molecule type" value="Genomic_DNA"/>
</dbReference>
<sequence length="50" mass="5577">MLHLYRGYGTAVSMRKVGVRNAAAEPLGRKGGGRRAPWRQRAPRPVKRSC</sequence>
<evidence type="ECO:0000256" key="1">
    <source>
        <dbReference type="SAM" id="MobiDB-lite"/>
    </source>
</evidence>
<dbReference type="EMBL" id="JAFEUZ010000032">
    <property type="protein sequence ID" value="KAG5470590.1"/>
    <property type="molecule type" value="Genomic_DNA"/>
</dbReference>
<gene>
    <name evidence="2" type="ORF">LSCM1_01835</name>
    <name evidence="3" type="ORF">LSCM1_03906</name>
    <name evidence="4" type="ORF">LSCM1_03976</name>
    <name evidence="5" type="ORF">LSCM1_06011</name>
</gene>
<evidence type="ECO:0000313" key="2">
    <source>
        <dbReference type="EMBL" id="KAG5470590.1"/>
    </source>
</evidence>
<evidence type="ECO:0000313" key="3">
    <source>
        <dbReference type="EMBL" id="KAG5472505.1"/>
    </source>
</evidence>
<dbReference type="KEGG" id="lmat:92511946"/>
<dbReference type="AlphaFoldDB" id="A0A836KJ33"/>
<dbReference type="GeneID" id="92511946"/>
<evidence type="ECO:0000313" key="4">
    <source>
        <dbReference type="EMBL" id="KAG5472572.1"/>
    </source>
</evidence>